<feature type="signal peptide" evidence="3">
    <location>
        <begin position="1"/>
        <end position="19"/>
    </location>
</feature>
<evidence type="ECO:0000256" key="2">
    <source>
        <dbReference type="SAM" id="Phobius"/>
    </source>
</evidence>
<keyword evidence="2" id="KW-0472">Membrane</keyword>
<evidence type="ECO:0000313" key="4">
    <source>
        <dbReference type="EMBL" id="CAK0731761.1"/>
    </source>
</evidence>
<keyword evidence="2" id="KW-1133">Transmembrane helix</keyword>
<accession>A0AAV1HTP8</accession>
<evidence type="ECO:0000256" key="3">
    <source>
        <dbReference type="SAM" id="SignalP"/>
    </source>
</evidence>
<evidence type="ECO:0000256" key="1">
    <source>
        <dbReference type="SAM" id="MobiDB-lite"/>
    </source>
</evidence>
<dbReference type="EMBL" id="CAUYUE010000001">
    <property type="protein sequence ID" value="CAK0731761.1"/>
    <property type="molecule type" value="Genomic_DNA"/>
</dbReference>
<keyword evidence="2" id="KW-0812">Transmembrane</keyword>
<feature type="transmembrane region" description="Helical" evidence="2">
    <location>
        <begin position="154"/>
        <end position="179"/>
    </location>
</feature>
<evidence type="ECO:0000313" key="5">
    <source>
        <dbReference type="Proteomes" id="UP001314263"/>
    </source>
</evidence>
<protein>
    <recommendedName>
        <fullName evidence="6">Transmembrane protein</fullName>
    </recommendedName>
</protein>
<reference evidence="4 5" key="1">
    <citation type="submission" date="2023-10" db="EMBL/GenBank/DDBJ databases">
        <authorList>
            <person name="Maclean D."/>
            <person name="Macfadyen A."/>
        </authorList>
    </citation>
    <scope>NUCLEOTIDE SEQUENCE [LARGE SCALE GENOMIC DNA]</scope>
</reference>
<dbReference type="Proteomes" id="UP001314263">
    <property type="component" value="Unassembled WGS sequence"/>
</dbReference>
<feature type="chain" id="PRO_5043314818" description="Transmembrane protein" evidence="3">
    <location>
        <begin position="20"/>
        <end position="391"/>
    </location>
</feature>
<feature type="compositionally biased region" description="Polar residues" evidence="1">
    <location>
        <begin position="357"/>
        <end position="368"/>
    </location>
</feature>
<feature type="compositionally biased region" description="Low complexity" evidence="1">
    <location>
        <begin position="333"/>
        <end position="346"/>
    </location>
</feature>
<evidence type="ECO:0008006" key="6">
    <source>
        <dbReference type="Google" id="ProtNLM"/>
    </source>
</evidence>
<sequence length="391" mass="41521">MSVLLAALMWASLSTVALGDARAMWKPQDHDRKLLQQDTFPLTSVCMDQWPLPNDLNATEVQRFGNPCPGNFSYFACCNAADQCYVWSKSTDVLKCNSFLPNCCSHPSTNYTGRMFYPPRPGLTLKAKSVKWSKDLDAAPVAPPPRSYNPKRGYIIAACIGAAIVLAIAAAVIGAVLWVRRRIKAQVEAAASEAPRKPSAYAPAIPQPWSAHTGQGIGIPEPSGLYLTHSTEPMLPGLGSPGLSRACSTDPMLHHLGGPVSSLTSARSLDMKLLVRPGRAQAATGAGQELGSASLGAPGLYQTHSAVPMLPGRTSSDMSRMYSAELLMSAASSSGVSSSSGRSADAMLPRKARGRPSTGSSRPPNGSQAYRPPLPFASLDDLTYKACYRIT</sequence>
<dbReference type="AlphaFoldDB" id="A0AAV1HTP8"/>
<gene>
    <name evidence="4" type="ORF">CVIRNUC_000039</name>
</gene>
<name>A0AAV1HTP8_9CHLO</name>
<feature type="region of interest" description="Disordered" evidence="1">
    <location>
        <begin position="333"/>
        <end position="375"/>
    </location>
</feature>
<proteinExistence type="predicted"/>
<keyword evidence="5" id="KW-1185">Reference proteome</keyword>
<keyword evidence="3" id="KW-0732">Signal</keyword>
<organism evidence="4 5">
    <name type="scientific">Coccomyxa viridis</name>
    <dbReference type="NCBI Taxonomy" id="1274662"/>
    <lineage>
        <taxon>Eukaryota</taxon>
        <taxon>Viridiplantae</taxon>
        <taxon>Chlorophyta</taxon>
        <taxon>core chlorophytes</taxon>
        <taxon>Trebouxiophyceae</taxon>
        <taxon>Trebouxiophyceae incertae sedis</taxon>
        <taxon>Coccomyxaceae</taxon>
        <taxon>Coccomyxa</taxon>
    </lineage>
</organism>
<comment type="caution">
    <text evidence="4">The sequence shown here is derived from an EMBL/GenBank/DDBJ whole genome shotgun (WGS) entry which is preliminary data.</text>
</comment>